<dbReference type="AlphaFoldDB" id="A0A2S5GL97"/>
<evidence type="ECO:0000259" key="6">
    <source>
        <dbReference type="PROSITE" id="PS50977"/>
    </source>
</evidence>
<evidence type="ECO:0000256" key="2">
    <source>
        <dbReference type="ARBA" id="ARBA00023015"/>
    </source>
</evidence>
<dbReference type="RefSeq" id="WP_104145008.1">
    <property type="nucleotide sequence ID" value="NZ_PREU01000012.1"/>
</dbReference>
<name>A0A2S5GL97_9BURK</name>
<keyword evidence="4" id="KW-0804">Transcription</keyword>
<keyword evidence="1" id="KW-0678">Repressor</keyword>
<accession>A0A2S5GL97</accession>
<keyword evidence="2" id="KW-0805">Transcription regulation</keyword>
<dbReference type="PANTHER" id="PTHR30055">
    <property type="entry name" value="HTH-TYPE TRANSCRIPTIONAL REGULATOR RUTR"/>
    <property type="match status" value="1"/>
</dbReference>
<dbReference type="OrthoDB" id="5816932at2"/>
<dbReference type="GO" id="GO:0003700">
    <property type="term" value="F:DNA-binding transcription factor activity"/>
    <property type="evidence" value="ECO:0007669"/>
    <property type="project" value="TreeGrafter"/>
</dbReference>
<evidence type="ECO:0000256" key="5">
    <source>
        <dbReference type="PROSITE-ProRule" id="PRU00335"/>
    </source>
</evidence>
<dbReference type="InterPro" id="IPR009057">
    <property type="entry name" value="Homeodomain-like_sf"/>
</dbReference>
<dbReference type="Pfam" id="PF21351">
    <property type="entry name" value="TetR_C_41"/>
    <property type="match status" value="1"/>
</dbReference>
<dbReference type="GO" id="GO:0000976">
    <property type="term" value="F:transcription cis-regulatory region binding"/>
    <property type="evidence" value="ECO:0007669"/>
    <property type="project" value="TreeGrafter"/>
</dbReference>
<organism evidence="7 8">
    <name type="scientific">Achromobacter spanius</name>
    <dbReference type="NCBI Taxonomy" id="217203"/>
    <lineage>
        <taxon>Bacteria</taxon>
        <taxon>Pseudomonadati</taxon>
        <taxon>Pseudomonadota</taxon>
        <taxon>Betaproteobacteria</taxon>
        <taxon>Burkholderiales</taxon>
        <taxon>Alcaligenaceae</taxon>
        <taxon>Achromobacter</taxon>
    </lineage>
</organism>
<dbReference type="Proteomes" id="UP000239990">
    <property type="component" value="Unassembled WGS sequence"/>
</dbReference>
<evidence type="ECO:0000313" key="8">
    <source>
        <dbReference type="Proteomes" id="UP000239990"/>
    </source>
</evidence>
<dbReference type="InterPro" id="IPR023772">
    <property type="entry name" value="DNA-bd_HTH_TetR-type_CS"/>
</dbReference>
<dbReference type="PRINTS" id="PR00455">
    <property type="entry name" value="HTHTETR"/>
</dbReference>
<reference evidence="7 8" key="1">
    <citation type="submission" date="2018-02" db="EMBL/GenBank/DDBJ databases">
        <title>Draft Genome of Achromobacter spanius stain 6.</title>
        <authorList>
            <person name="Gunasekera T.S."/>
            <person name="Radwan O."/>
            <person name="Ruiz O.N."/>
        </authorList>
    </citation>
    <scope>NUCLEOTIDE SEQUENCE [LARGE SCALE GENOMIC DNA]</scope>
    <source>
        <strain evidence="7 8">6</strain>
    </source>
</reference>
<feature type="DNA-binding region" description="H-T-H motif" evidence="5">
    <location>
        <begin position="33"/>
        <end position="52"/>
    </location>
</feature>
<dbReference type="PROSITE" id="PS01081">
    <property type="entry name" value="HTH_TETR_1"/>
    <property type="match status" value="1"/>
</dbReference>
<dbReference type="PANTHER" id="PTHR30055:SF223">
    <property type="entry name" value="HTH-TYPE TRANSCRIPTIONAL REGULATOR UIDR"/>
    <property type="match status" value="1"/>
</dbReference>
<dbReference type="Gene3D" id="1.10.357.10">
    <property type="entry name" value="Tetracycline Repressor, domain 2"/>
    <property type="match status" value="1"/>
</dbReference>
<dbReference type="EMBL" id="PREU01000012">
    <property type="protein sequence ID" value="PPA73837.1"/>
    <property type="molecule type" value="Genomic_DNA"/>
</dbReference>
<protein>
    <submittedName>
        <fullName evidence="7">TetR family transcriptional regulator</fullName>
    </submittedName>
</protein>
<feature type="domain" description="HTH tetR-type" evidence="6">
    <location>
        <begin position="10"/>
        <end position="70"/>
    </location>
</feature>
<gene>
    <name evidence="7" type="ORF">C4E15_22735</name>
</gene>
<evidence type="ECO:0000313" key="7">
    <source>
        <dbReference type="EMBL" id="PPA73837.1"/>
    </source>
</evidence>
<dbReference type="InterPro" id="IPR001647">
    <property type="entry name" value="HTH_TetR"/>
</dbReference>
<dbReference type="SUPFAM" id="SSF48498">
    <property type="entry name" value="Tetracyclin repressor-like, C-terminal domain"/>
    <property type="match status" value="1"/>
</dbReference>
<dbReference type="Pfam" id="PF00440">
    <property type="entry name" value="TetR_N"/>
    <property type="match status" value="1"/>
</dbReference>
<keyword evidence="3 5" id="KW-0238">DNA-binding</keyword>
<comment type="caution">
    <text evidence="7">The sequence shown here is derived from an EMBL/GenBank/DDBJ whole genome shotgun (WGS) entry which is preliminary data.</text>
</comment>
<evidence type="ECO:0000256" key="3">
    <source>
        <dbReference type="ARBA" id="ARBA00023125"/>
    </source>
</evidence>
<dbReference type="PROSITE" id="PS50977">
    <property type="entry name" value="HTH_TETR_2"/>
    <property type="match status" value="1"/>
</dbReference>
<evidence type="ECO:0000256" key="4">
    <source>
        <dbReference type="ARBA" id="ARBA00023163"/>
    </source>
</evidence>
<proteinExistence type="predicted"/>
<dbReference type="SUPFAM" id="SSF46689">
    <property type="entry name" value="Homeodomain-like"/>
    <property type="match status" value="1"/>
</dbReference>
<sequence length="195" mass="21327">MPRTRAEMIEATRAKLLATARHAFEHVGYAATSMDDLTARVGLTRGALYHHFNDKQGLLAAVVQQIDDDMDRRLKDISDQAPDAWTALRERCRAYLRMATEPAIRRIVLQDAPAVLGAGPNAAQSQCIASMAALLKQLIDDGLIETADPRAIANFINGGLTDSALWIAGSAGESDRLDDALHTLDLMLRGLRRRP</sequence>
<dbReference type="InterPro" id="IPR036271">
    <property type="entry name" value="Tet_transcr_reg_TetR-rel_C_sf"/>
</dbReference>
<dbReference type="InterPro" id="IPR049484">
    <property type="entry name" value="Rv0078-like_C"/>
</dbReference>
<dbReference type="InterPro" id="IPR050109">
    <property type="entry name" value="HTH-type_TetR-like_transc_reg"/>
</dbReference>
<evidence type="ECO:0000256" key="1">
    <source>
        <dbReference type="ARBA" id="ARBA00022491"/>
    </source>
</evidence>